<dbReference type="Pfam" id="PF00149">
    <property type="entry name" value="Metallophos"/>
    <property type="match status" value="1"/>
</dbReference>
<dbReference type="InterPro" id="IPR029052">
    <property type="entry name" value="Metallo-depent_PP-like"/>
</dbReference>
<dbReference type="Proteomes" id="UP000295184">
    <property type="component" value="Unassembled WGS sequence"/>
</dbReference>
<comment type="caution">
    <text evidence="2">The sequence shown here is derived from an EMBL/GenBank/DDBJ whole genome shotgun (WGS) entry which is preliminary data.</text>
</comment>
<organism evidence="2 3">
    <name type="scientific">Allofournierella massiliensis</name>
    <dbReference type="NCBI Taxonomy" id="1650663"/>
    <lineage>
        <taxon>Bacteria</taxon>
        <taxon>Bacillati</taxon>
        <taxon>Bacillota</taxon>
        <taxon>Clostridia</taxon>
        <taxon>Eubacteriales</taxon>
        <taxon>Oscillospiraceae</taxon>
        <taxon>Allofournierella</taxon>
    </lineage>
</organism>
<proteinExistence type="predicted"/>
<dbReference type="EMBL" id="SLUM01000016">
    <property type="protein sequence ID" value="TCL55491.1"/>
    <property type="molecule type" value="Genomic_DNA"/>
</dbReference>
<sequence length="270" mass="30097">MPLLGALLAGLYARFVEPELLIVRRLTLPAQNLKDDCRVVFFTDTHFGRDKSVSDAVQLVDKINGLEPDVVIFGGDLLDNYARDRQQLDLEMLRIQLSCIEAPGGKYAVWGNHDWGGGAVRIYQEFMESCGFQVLKNEGLLLEEYQIQLMGYDDYLTGDMEQLLNDFQEDMFPLLVAHEPVTVDLLAELPKGGLMLAGHTHGGQIGVPWIAQRILPPGSGDFVSGLYSLDKAEPEFFRLYVSGGVGTTRLPMRLLAPPEIVCIDLQRDEL</sequence>
<accession>A0A4R1QR60</accession>
<protein>
    <recommendedName>
        <fullName evidence="1">Calcineurin-like phosphoesterase domain-containing protein</fullName>
    </recommendedName>
</protein>
<name>A0A4R1QR60_9FIRM</name>
<feature type="domain" description="Calcineurin-like phosphoesterase" evidence="1">
    <location>
        <begin position="38"/>
        <end position="202"/>
    </location>
</feature>
<dbReference type="InterPro" id="IPR004843">
    <property type="entry name" value="Calcineurin-like_PHP"/>
</dbReference>
<evidence type="ECO:0000313" key="2">
    <source>
        <dbReference type="EMBL" id="TCL55491.1"/>
    </source>
</evidence>
<gene>
    <name evidence="2" type="ORF">EDD77_1162</name>
</gene>
<dbReference type="Gene3D" id="3.60.21.10">
    <property type="match status" value="1"/>
</dbReference>
<dbReference type="PANTHER" id="PTHR31302">
    <property type="entry name" value="TRANSMEMBRANE PROTEIN WITH METALLOPHOSPHOESTERASE DOMAIN-RELATED"/>
    <property type="match status" value="1"/>
</dbReference>
<dbReference type="InterPro" id="IPR051158">
    <property type="entry name" value="Metallophosphoesterase_sf"/>
</dbReference>
<dbReference type="CDD" id="cd07385">
    <property type="entry name" value="MPP_YkuE_C"/>
    <property type="match status" value="1"/>
</dbReference>
<dbReference type="SUPFAM" id="SSF56300">
    <property type="entry name" value="Metallo-dependent phosphatases"/>
    <property type="match status" value="1"/>
</dbReference>
<evidence type="ECO:0000259" key="1">
    <source>
        <dbReference type="Pfam" id="PF00149"/>
    </source>
</evidence>
<dbReference type="GO" id="GO:0016787">
    <property type="term" value="F:hydrolase activity"/>
    <property type="evidence" value="ECO:0007669"/>
    <property type="project" value="InterPro"/>
</dbReference>
<dbReference type="PANTHER" id="PTHR31302:SF0">
    <property type="entry name" value="TRANSMEMBRANE PROTEIN WITH METALLOPHOSPHOESTERASE DOMAIN"/>
    <property type="match status" value="1"/>
</dbReference>
<reference evidence="2 3" key="1">
    <citation type="submission" date="2019-03" db="EMBL/GenBank/DDBJ databases">
        <title>Genomic Encyclopedia of Type Strains, Phase IV (KMG-IV): sequencing the most valuable type-strain genomes for metagenomic binning, comparative biology and taxonomic classification.</title>
        <authorList>
            <person name="Goeker M."/>
        </authorList>
    </citation>
    <scope>NUCLEOTIDE SEQUENCE [LARGE SCALE GENOMIC DNA]</scope>
    <source>
        <strain evidence="2 3">DSM 100451</strain>
    </source>
</reference>
<dbReference type="AlphaFoldDB" id="A0A4R1QR60"/>
<evidence type="ECO:0000313" key="3">
    <source>
        <dbReference type="Proteomes" id="UP000295184"/>
    </source>
</evidence>